<dbReference type="PROSITE" id="PS50835">
    <property type="entry name" value="IG_LIKE"/>
    <property type="match status" value="2"/>
</dbReference>
<feature type="coiled-coil region" evidence="10">
    <location>
        <begin position="512"/>
        <end position="567"/>
    </location>
</feature>
<name>A0A669B5J5_ORENI</name>
<dbReference type="GO" id="GO:0005102">
    <property type="term" value="F:signaling receptor binding"/>
    <property type="evidence" value="ECO:0007669"/>
    <property type="project" value="TreeGrafter"/>
</dbReference>
<evidence type="ECO:0000256" key="5">
    <source>
        <dbReference type="ARBA" id="ARBA00023136"/>
    </source>
</evidence>
<dbReference type="GeneTree" id="ENSGT01050000244843"/>
<dbReference type="PANTHER" id="PTHR24100">
    <property type="entry name" value="BUTYROPHILIN"/>
    <property type="match status" value="1"/>
</dbReference>
<evidence type="ECO:0000256" key="10">
    <source>
        <dbReference type="SAM" id="Coils"/>
    </source>
</evidence>
<dbReference type="GO" id="GO:0050852">
    <property type="term" value="P:T cell receptor signaling pathway"/>
    <property type="evidence" value="ECO:0007669"/>
    <property type="project" value="TreeGrafter"/>
</dbReference>
<dbReference type="FunFam" id="2.60.40.10:FF:000142">
    <property type="entry name" value="V-set domain-containing T-cell activation inhibitor 1"/>
    <property type="match status" value="1"/>
</dbReference>
<feature type="compositionally biased region" description="Basic and acidic residues" evidence="11">
    <location>
        <begin position="348"/>
        <end position="367"/>
    </location>
</feature>
<dbReference type="InterPro" id="IPR001322">
    <property type="entry name" value="Lamin_tail_dom"/>
</dbReference>
<accession>A0A669B5J5</accession>
<dbReference type="FunFam" id="2.60.40.10:FF:000088">
    <property type="entry name" value="Butyrophilin subfamily 1 member A1"/>
    <property type="match status" value="1"/>
</dbReference>
<dbReference type="PANTHER" id="PTHR24100:SF151">
    <property type="entry name" value="ICOS LIGAND"/>
    <property type="match status" value="1"/>
</dbReference>
<keyword evidence="10" id="KW-0175">Coiled coil</keyword>
<feature type="domain" description="Ig-like" evidence="13">
    <location>
        <begin position="163"/>
        <end position="251"/>
    </location>
</feature>
<dbReference type="SUPFAM" id="SSF48726">
    <property type="entry name" value="Immunoglobulin"/>
    <property type="match status" value="2"/>
</dbReference>
<evidence type="ECO:0000256" key="4">
    <source>
        <dbReference type="ARBA" id="ARBA00022989"/>
    </source>
</evidence>
<dbReference type="SUPFAM" id="SSF74853">
    <property type="entry name" value="Lamin A/C globular tail domain"/>
    <property type="match status" value="1"/>
</dbReference>
<evidence type="ECO:0000256" key="12">
    <source>
        <dbReference type="SAM" id="Phobius"/>
    </source>
</evidence>
<dbReference type="GO" id="GO:1903037">
    <property type="term" value="P:regulation of leukocyte cell-cell adhesion"/>
    <property type="evidence" value="ECO:0007669"/>
    <property type="project" value="UniProtKB-ARBA"/>
</dbReference>
<dbReference type="Ensembl" id="ENSONIT00000043344.1">
    <property type="protein sequence ID" value="ENSONIP00000028744.1"/>
    <property type="gene ID" value="ENSONIG00000004483.2"/>
</dbReference>
<feature type="transmembrane region" description="Helical" evidence="12">
    <location>
        <begin position="266"/>
        <end position="290"/>
    </location>
</feature>
<keyword evidence="7" id="KW-0325">Glycoprotein</keyword>
<evidence type="ECO:0000256" key="11">
    <source>
        <dbReference type="SAM" id="MobiDB-lite"/>
    </source>
</evidence>
<dbReference type="InterPro" id="IPR036415">
    <property type="entry name" value="Lamin_tail_dom_sf"/>
</dbReference>
<evidence type="ECO:0000259" key="14">
    <source>
        <dbReference type="PROSITE" id="PS51841"/>
    </source>
</evidence>
<dbReference type="Pfam" id="PF00932">
    <property type="entry name" value="LTD"/>
    <property type="match status" value="1"/>
</dbReference>
<dbReference type="Gene3D" id="2.60.40.1260">
    <property type="entry name" value="Lamin Tail domain"/>
    <property type="match status" value="1"/>
</dbReference>
<dbReference type="GO" id="GO:0042110">
    <property type="term" value="P:T cell activation"/>
    <property type="evidence" value="ECO:0007669"/>
    <property type="project" value="UniProtKB-ARBA"/>
</dbReference>
<feature type="compositionally biased region" description="Basic and acidic residues" evidence="11">
    <location>
        <begin position="380"/>
        <end position="395"/>
    </location>
</feature>
<keyword evidence="4 12" id="KW-1133">Transmembrane helix</keyword>
<dbReference type="InterPro" id="IPR013106">
    <property type="entry name" value="Ig_V-set"/>
</dbReference>
<keyword evidence="8" id="KW-0393">Immunoglobulin domain</keyword>
<feature type="region of interest" description="Disordered" evidence="11">
    <location>
        <begin position="297"/>
        <end position="414"/>
    </location>
</feature>
<dbReference type="InterPro" id="IPR007110">
    <property type="entry name" value="Ig-like_dom"/>
</dbReference>
<dbReference type="GO" id="GO:0009897">
    <property type="term" value="C:external side of plasma membrane"/>
    <property type="evidence" value="ECO:0007669"/>
    <property type="project" value="TreeGrafter"/>
</dbReference>
<dbReference type="GO" id="GO:0001817">
    <property type="term" value="P:regulation of cytokine production"/>
    <property type="evidence" value="ECO:0007669"/>
    <property type="project" value="TreeGrafter"/>
</dbReference>
<reference evidence="16" key="1">
    <citation type="submission" date="2012-01" db="EMBL/GenBank/DDBJ databases">
        <title>The Genome Sequence of Oreochromis niloticus (Nile Tilapia).</title>
        <authorList>
            <consortium name="Broad Institute Genome Assembly Team"/>
            <consortium name="Broad Institute Sequencing Platform"/>
            <person name="Di Palma F."/>
            <person name="Johnson J."/>
            <person name="Lander E.S."/>
            <person name="Lindblad-Toh K."/>
        </authorList>
    </citation>
    <scope>NUCLEOTIDE SEQUENCE [LARGE SCALE GENOMIC DNA]</scope>
</reference>
<dbReference type="InterPro" id="IPR013783">
    <property type="entry name" value="Ig-like_fold"/>
</dbReference>
<evidence type="ECO:0000256" key="7">
    <source>
        <dbReference type="ARBA" id="ARBA00023180"/>
    </source>
</evidence>
<comment type="subcellular location">
    <subcellularLocation>
        <location evidence="1">Membrane</location>
    </subcellularLocation>
</comment>
<keyword evidence="5 12" id="KW-0472">Membrane</keyword>
<feature type="coiled-coil region" evidence="10">
    <location>
        <begin position="649"/>
        <end position="714"/>
    </location>
</feature>
<evidence type="ECO:0000256" key="3">
    <source>
        <dbReference type="ARBA" id="ARBA00022729"/>
    </source>
</evidence>
<keyword evidence="6" id="KW-1015">Disulfide bond</keyword>
<protein>
    <recommendedName>
        <fullName evidence="17">Ig-like domain-containing protein</fullName>
    </recommendedName>
</protein>
<dbReference type="SMART" id="SM00409">
    <property type="entry name" value="IG"/>
    <property type="match status" value="1"/>
</dbReference>
<dbReference type="AlphaFoldDB" id="A0A669B5J5"/>
<evidence type="ECO:0000256" key="8">
    <source>
        <dbReference type="ARBA" id="ARBA00023319"/>
    </source>
</evidence>
<keyword evidence="16" id="KW-1185">Reference proteome</keyword>
<dbReference type="GO" id="GO:0050863">
    <property type="term" value="P:regulation of T cell activation"/>
    <property type="evidence" value="ECO:0007669"/>
    <property type="project" value="UniProtKB-ARBA"/>
</dbReference>
<evidence type="ECO:0000313" key="16">
    <source>
        <dbReference type="Proteomes" id="UP000005207"/>
    </source>
</evidence>
<evidence type="ECO:0000259" key="13">
    <source>
        <dbReference type="PROSITE" id="PS50835"/>
    </source>
</evidence>
<organism evidence="15 16">
    <name type="scientific">Oreochromis niloticus</name>
    <name type="common">Nile tilapia</name>
    <name type="synonym">Tilapia nilotica</name>
    <dbReference type="NCBI Taxonomy" id="8128"/>
    <lineage>
        <taxon>Eukaryota</taxon>
        <taxon>Metazoa</taxon>
        <taxon>Chordata</taxon>
        <taxon>Craniata</taxon>
        <taxon>Vertebrata</taxon>
        <taxon>Euteleostomi</taxon>
        <taxon>Actinopterygii</taxon>
        <taxon>Neopterygii</taxon>
        <taxon>Teleostei</taxon>
        <taxon>Neoteleostei</taxon>
        <taxon>Acanthomorphata</taxon>
        <taxon>Ovalentaria</taxon>
        <taxon>Cichlomorphae</taxon>
        <taxon>Cichliformes</taxon>
        <taxon>Cichlidae</taxon>
        <taxon>African cichlids</taxon>
        <taxon>Pseudocrenilabrinae</taxon>
        <taxon>Oreochromini</taxon>
        <taxon>Oreochromis</taxon>
    </lineage>
</organism>
<dbReference type="Gene3D" id="2.60.40.10">
    <property type="entry name" value="Immunoglobulins"/>
    <property type="match status" value="2"/>
</dbReference>
<feature type="domain" description="Ig-like" evidence="13">
    <location>
        <begin position="44"/>
        <end position="152"/>
    </location>
</feature>
<dbReference type="Ensembl" id="ENSONIT00000064225.1">
    <property type="protein sequence ID" value="ENSONIP00000029842.1"/>
    <property type="gene ID" value="ENSONIG00000004483.2"/>
</dbReference>
<dbReference type="Pfam" id="PF22705">
    <property type="entry name" value="C2-set_3"/>
    <property type="match status" value="1"/>
</dbReference>
<evidence type="ECO:0000256" key="9">
    <source>
        <dbReference type="ARBA" id="ARBA00038221"/>
    </source>
</evidence>
<keyword evidence="3" id="KW-0732">Signal</keyword>
<feature type="compositionally biased region" description="Polar residues" evidence="11">
    <location>
        <begin position="368"/>
        <end position="379"/>
    </location>
</feature>
<dbReference type="Proteomes" id="UP000005207">
    <property type="component" value="Linkage group LG3"/>
</dbReference>
<evidence type="ECO:0000313" key="15">
    <source>
        <dbReference type="Ensembl" id="ENSONIP00000029842.1"/>
    </source>
</evidence>
<dbReference type="Pfam" id="PF07686">
    <property type="entry name" value="V-set"/>
    <property type="match status" value="1"/>
</dbReference>
<dbReference type="InterPro" id="IPR036179">
    <property type="entry name" value="Ig-like_dom_sf"/>
</dbReference>
<feature type="compositionally biased region" description="Basic and acidic residues" evidence="11">
    <location>
        <begin position="405"/>
        <end position="414"/>
    </location>
</feature>
<dbReference type="InterPro" id="IPR003599">
    <property type="entry name" value="Ig_sub"/>
</dbReference>
<dbReference type="InterPro" id="IPR050504">
    <property type="entry name" value="IgSF_BTN/MOG"/>
</dbReference>
<reference evidence="15" key="2">
    <citation type="submission" date="2025-05" db="UniProtKB">
        <authorList>
            <consortium name="Ensembl"/>
        </authorList>
    </citation>
    <scope>IDENTIFICATION</scope>
</reference>
<dbReference type="PROSITE" id="PS51841">
    <property type="entry name" value="LTD"/>
    <property type="match status" value="1"/>
</dbReference>
<evidence type="ECO:0000256" key="6">
    <source>
        <dbReference type="ARBA" id="ARBA00023157"/>
    </source>
</evidence>
<evidence type="ECO:0008006" key="17">
    <source>
        <dbReference type="Google" id="ProtNLM"/>
    </source>
</evidence>
<dbReference type="InterPro" id="IPR053896">
    <property type="entry name" value="BTN3A2-like_Ig-C"/>
</dbReference>
<evidence type="ECO:0000256" key="2">
    <source>
        <dbReference type="ARBA" id="ARBA00022692"/>
    </source>
</evidence>
<sequence>MFSVCFQSCRMAHQQNGLFLQSLLKAFSVLIFHILLKDVCHGQPQLIGPSQVLVARAGDDVILPCHLEPASDVSAKTLEWTRSSLEPRFVYVSRGGQEIEILKNPSFKGRTSLFVDELKYGNISLKISKVKFDDIGTYTCYIPELKKEAFVKLVVASDAATSPVISLSGIDKNRGGVVLQCESSGWYPEPELLWLDGEGNLLSAGPTETLRGPDDLYTVSSRVTVEKRHSNNITCRLQQRNTNQSRETHIHVPEDFFEIPSSSPSLIIGLVVSLALCIMLLILSAVVLLLRKRKHMMKTNRRAKDQTDSGDVQVPLRKTERELLNTSNSSTKTKKQTSCLSGNISQAQEEKQKMDSEMERLRNELDSTKQQLSGNISQAQEEKQKMKRPRNELDSTKQQLQQEKQAAENLKKQLGEKTREMIKSEIEKNEFIQKLTQTLLTLDSKLSESISQQTESEKKSEINNQLQEVKQTSEKLKNQLENKNPEIIVSENEKDEIFQTLMKTFPTLESKLSGNKSQAQEDKQKMERLRNELDSTKQQLQQEKQAAENLKKQLGEKNREMIKSEIEKNEFIQKLTQTLLTLDSKLSESISQQTESEKKSEINNQLQEVKQTSEKLKNQLENKNPEIIVSENEKDEIFQTLMKTFPTLESKLSGNISQAQEEKQKMERLRNELDSTKQQLSGNISQAQEEKQKMERLNTELDSTKQQKGDIILEEVNGHGHYICLRNTSSEDKMMTGWELKLIKDRELFTYKFQENFTLKAGEGLTLHRFSSTRRPYPDNTHLTWKDMSIWNSEDKVKISLISNTGEEHRLQ</sequence>
<proteinExistence type="inferred from homology"/>
<dbReference type="OMA" id="RTENCDW"/>
<keyword evidence="2 12" id="KW-0812">Transmembrane</keyword>
<comment type="similarity">
    <text evidence="9">Belongs to the SKINT family.</text>
</comment>
<evidence type="ECO:0000256" key="1">
    <source>
        <dbReference type="ARBA" id="ARBA00004370"/>
    </source>
</evidence>
<feature type="domain" description="LTD" evidence="14">
    <location>
        <begin position="699"/>
        <end position="812"/>
    </location>
</feature>